<evidence type="ECO:0000256" key="1">
    <source>
        <dbReference type="SAM" id="Coils"/>
    </source>
</evidence>
<feature type="transmembrane region" description="Helical" evidence="2">
    <location>
        <begin position="513"/>
        <end position="532"/>
    </location>
</feature>
<dbReference type="RefSeq" id="WP_163054068.1">
    <property type="nucleotide sequence ID" value="NZ_JAAGLI010000207.1"/>
</dbReference>
<dbReference type="AlphaFoldDB" id="A0A6L9QAX7"/>
<organism evidence="3 4">
    <name type="scientific">Actinomadura bangladeshensis</name>
    <dbReference type="NCBI Taxonomy" id="453573"/>
    <lineage>
        <taxon>Bacteria</taxon>
        <taxon>Bacillati</taxon>
        <taxon>Actinomycetota</taxon>
        <taxon>Actinomycetes</taxon>
        <taxon>Streptosporangiales</taxon>
        <taxon>Thermomonosporaceae</taxon>
        <taxon>Actinomadura</taxon>
    </lineage>
</organism>
<evidence type="ECO:0000313" key="3">
    <source>
        <dbReference type="EMBL" id="NEA22385.1"/>
    </source>
</evidence>
<comment type="caution">
    <text evidence="3">The sequence shown here is derived from an EMBL/GenBank/DDBJ whole genome shotgun (WGS) entry which is preliminary data.</text>
</comment>
<name>A0A6L9QAX7_9ACTN</name>
<reference evidence="3 4" key="1">
    <citation type="submission" date="2020-01" db="EMBL/GenBank/DDBJ databases">
        <title>Insect and environment-associated Actinomycetes.</title>
        <authorList>
            <person name="Currrie C."/>
            <person name="Chevrette M."/>
            <person name="Carlson C."/>
            <person name="Stubbendieck R."/>
            <person name="Wendt-Pienkowski E."/>
        </authorList>
    </citation>
    <scope>NUCLEOTIDE SEQUENCE [LARGE SCALE GENOMIC DNA]</scope>
    <source>
        <strain evidence="3 4">SID10258</strain>
    </source>
</reference>
<protein>
    <submittedName>
        <fullName evidence="3">Uncharacterized protein</fullName>
    </submittedName>
</protein>
<feature type="transmembrane region" description="Helical" evidence="2">
    <location>
        <begin position="489"/>
        <end position="507"/>
    </location>
</feature>
<sequence length="599" mass="65634">MSDGEIQRQFTEQRETIASLQHEIRQIGRLGPAITEIRHSVARLDGVAEQTARLEEMAKQITSLHGRMDEHEKLLTRIYEQQVLNENMAQARAELARLRDRLDTEFAGRNDIRRLANSLISAAGTAAIRDHVIEAQTMIDVAGSRMAAEAQHWLGAVVVAVVSEHLGHESAGANAWAMASEGDAAKSDLFMALFYSLVGKDDAAAMSMNQYLGKLTPEALGHEFSHAINALAEGELGADARSYAHETLRRWDQAPGAPGSARTAFAEQFALCRNHLLVHGAPFPRRVPVLTRHVPDQDWQEIEDNWKFATACGSAAEDIAARFSEPAAEEGAAHRREHSRRALSALIRQPEPDEIVLLRQIRRQELILECGGNRTEALGREQALGDPWAPTHDLATFLTQAAFESEVYGLTPRARRFVLACARGWIMEAGRSVREEAARTRPRTVPIQWDGWLTAIDAEAPAQAESARLTDEVCGYIASVNRLRKPGRLSVFWFLAGILLPVGAAFAVRGAALWGMVAVGLVISAAVGLDVVTYPARRARRADEIAREQHRAAQTIPGLVADARTLLELWDGTAERGLAKLDRTLGAVAPAGDGRTRPL</sequence>
<gene>
    <name evidence="3" type="ORF">G3I70_07780</name>
</gene>
<accession>A0A6L9QAX7</accession>
<evidence type="ECO:0000313" key="4">
    <source>
        <dbReference type="Proteomes" id="UP000475532"/>
    </source>
</evidence>
<feature type="coiled-coil region" evidence="1">
    <location>
        <begin position="54"/>
        <end position="101"/>
    </location>
</feature>
<keyword evidence="2" id="KW-1133">Transmembrane helix</keyword>
<proteinExistence type="predicted"/>
<keyword evidence="1" id="KW-0175">Coiled coil</keyword>
<dbReference type="Proteomes" id="UP000475532">
    <property type="component" value="Unassembled WGS sequence"/>
</dbReference>
<keyword evidence="2" id="KW-0472">Membrane</keyword>
<keyword evidence="2" id="KW-0812">Transmembrane</keyword>
<evidence type="ECO:0000256" key="2">
    <source>
        <dbReference type="SAM" id="Phobius"/>
    </source>
</evidence>
<dbReference type="EMBL" id="JAAGLI010000207">
    <property type="protein sequence ID" value="NEA22385.1"/>
    <property type="molecule type" value="Genomic_DNA"/>
</dbReference>